<proteinExistence type="predicted"/>
<dbReference type="SFLD" id="SFLDS00003">
    <property type="entry name" value="Haloacid_Dehalogenase"/>
    <property type="match status" value="1"/>
</dbReference>
<gene>
    <name evidence="2" type="ORF">EJ08DRAFT_587863</name>
</gene>
<organism evidence="2 3">
    <name type="scientific">Tothia fuscella</name>
    <dbReference type="NCBI Taxonomy" id="1048955"/>
    <lineage>
        <taxon>Eukaryota</taxon>
        <taxon>Fungi</taxon>
        <taxon>Dikarya</taxon>
        <taxon>Ascomycota</taxon>
        <taxon>Pezizomycotina</taxon>
        <taxon>Dothideomycetes</taxon>
        <taxon>Pleosporomycetidae</taxon>
        <taxon>Venturiales</taxon>
        <taxon>Cylindrosympodiaceae</taxon>
        <taxon>Tothia</taxon>
    </lineage>
</organism>
<keyword evidence="3" id="KW-1185">Reference proteome</keyword>
<dbReference type="InterPro" id="IPR023214">
    <property type="entry name" value="HAD_sf"/>
</dbReference>
<evidence type="ECO:0000313" key="3">
    <source>
        <dbReference type="Proteomes" id="UP000800235"/>
    </source>
</evidence>
<dbReference type="Gene3D" id="3.40.50.1000">
    <property type="entry name" value="HAD superfamily/HAD-like"/>
    <property type="match status" value="1"/>
</dbReference>
<dbReference type="Pfam" id="PF00702">
    <property type="entry name" value="Hydrolase"/>
    <property type="match status" value="1"/>
</dbReference>
<dbReference type="InterPro" id="IPR023198">
    <property type="entry name" value="PGP-like_dom2"/>
</dbReference>
<feature type="region of interest" description="Disordered" evidence="1">
    <location>
        <begin position="196"/>
        <end position="222"/>
    </location>
</feature>
<dbReference type="EMBL" id="MU007034">
    <property type="protein sequence ID" value="KAF2431051.1"/>
    <property type="molecule type" value="Genomic_DNA"/>
</dbReference>
<dbReference type="Proteomes" id="UP000800235">
    <property type="component" value="Unassembled WGS sequence"/>
</dbReference>
<dbReference type="InterPro" id="IPR036412">
    <property type="entry name" value="HAD-like_sf"/>
</dbReference>
<dbReference type="SUPFAM" id="SSF56784">
    <property type="entry name" value="HAD-like"/>
    <property type="match status" value="1"/>
</dbReference>
<dbReference type="OrthoDB" id="40579at2759"/>
<comment type="caution">
    <text evidence="2">The sequence shown here is derived from an EMBL/GenBank/DDBJ whole genome shotgun (WGS) entry which is preliminary data.</text>
</comment>
<sequence length="222" mass="24399">FLPTRACIFDVDGLLIHSEDIYTEIYNNISHEYRKQQLPWQVNAAQQSRGTTGMSVLFLNGQIDTPLAEWKAKEEAQQHLFSNCAALPGALDVLNTLSHDAKPPIKTALASSAGRKLFDIKTSHIPGVSSSCAESCRVFGDDPDMSDSHKKPCPDLFLLALDCINKMCKEPSEQPVQPEECLVFEDSIAGVEAGRRASRVGSSMPGQGRGHLERKFKGRKLS</sequence>
<evidence type="ECO:0000313" key="2">
    <source>
        <dbReference type="EMBL" id="KAF2431051.1"/>
    </source>
</evidence>
<dbReference type="PANTHER" id="PTHR18901:SF38">
    <property type="entry name" value="PSEUDOURIDINE-5'-PHOSPHATASE"/>
    <property type="match status" value="1"/>
</dbReference>
<dbReference type="AlphaFoldDB" id="A0A9P4NTQ4"/>
<dbReference type="GO" id="GO:0016791">
    <property type="term" value="F:phosphatase activity"/>
    <property type="evidence" value="ECO:0007669"/>
    <property type="project" value="TreeGrafter"/>
</dbReference>
<feature type="non-terminal residue" evidence="2">
    <location>
        <position position="1"/>
    </location>
</feature>
<dbReference type="SFLD" id="SFLDG01129">
    <property type="entry name" value="C1.5:_HAD__Beta-PGM__Phosphata"/>
    <property type="match status" value="1"/>
</dbReference>
<evidence type="ECO:0000256" key="1">
    <source>
        <dbReference type="SAM" id="MobiDB-lite"/>
    </source>
</evidence>
<dbReference type="PANTHER" id="PTHR18901">
    <property type="entry name" value="2-DEOXYGLUCOSE-6-PHOSPHATE PHOSPHATASE 2"/>
    <property type="match status" value="1"/>
</dbReference>
<name>A0A9P4NTQ4_9PEZI</name>
<protein>
    <submittedName>
        <fullName evidence="2">HAD-like protein</fullName>
    </submittedName>
</protein>
<dbReference type="Gene3D" id="1.10.150.240">
    <property type="entry name" value="Putative phosphatase, domain 2"/>
    <property type="match status" value="1"/>
</dbReference>
<accession>A0A9P4NTQ4</accession>
<reference evidence="2" key="1">
    <citation type="journal article" date="2020" name="Stud. Mycol.">
        <title>101 Dothideomycetes genomes: a test case for predicting lifestyles and emergence of pathogens.</title>
        <authorList>
            <person name="Haridas S."/>
            <person name="Albert R."/>
            <person name="Binder M."/>
            <person name="Bloem J."/>
            <person name="Labutti K."/>
            <person name="Salamov A."/>
            <person name="Andreopoulos B."/>
            <person name="Baker S."/>
            <person name="Barry K."/>
            <person name="Bills G."/>
            <person name="Bluhm B."/>
            <person name="Cannon C."/>
            <person name="Castanera R."/>
            <person name="Culley D."/>
            <person name="Daum C."/>
            <person name="Ezra D."/>
            <person name="Gonzalez J."/>
            <person name="Henrissat B."/>
            <person name="Kuo A."/>
            <person name="Liang C."/>
            <person name="Lipzen A."/>
            <person name="Lutzoni F."/>
            <person name="Magnuson J."/>
            <person name="Mondo S."/>
            <person name="Nolan M."/>
            <person name="Ohm R."/>
            <person name="Pangilinan J."/>
            <person name="Park H.-J."/>
            <person name="Ramirez L."/>
            <person name="Alfaro M."/>
            <person name="Sun H."/>
            <person name="Tritt A."/>
            <person name="Yoshinaga Y."/>
            <person name="Zwiers L.-H."/>
            <person name="Turgeon B."/>
            <person name="Goodwin S."/>
            <person name="Spatafora J."/>
            <person name="Crous P."/>
            <person name="Grigoriev I."/>
        </authorList>
    </citation>
    <scope>NUCLEOTIDE SEQUENCE</scope>
    <source>
        <strain evidence="2">CBS 130266</strain>
    </source>
</reference>